<evidence type="ECO:0000313" key="2">
    <source>
        <dbReference type="Proteomes" id="UP001220256"/>
    </source>
</evidence>
<accession>A0ABQ8W286</accession>
<dbReference type="Proteomes" id="UP001220256">
    <property type="component" value="Unassembled WGS sequence"/>
</dbReference>
<proteinExistence type="predicted"/>
<evidence type="ECO:0000313" key="1">
    <source>
        <dbReference type="EMBL" id="KAJ5254814.1"/>
    </source>
</evidence>
<evidence type="ECO:0008006" key="3">
    <source>
        <dbReference type="Google" id="ProtNLM"/>
    </source>
</evidence>
<protein>
    <recommendedName>
        <fullName evidence="3">Pheromone</fullName>
    </recommendedName>
</protein>
<sequence length="179" mass="19273">MLFSMNESIEQAMSDDTDLHEYINLIAVRCLNFFSPDISIIELSQYLSFNLQTNLPISNPPVSPPTIKMKFTSVAVAVLAAGTVQAAALAPSETLPKWCGHIGQGCKRTTDASLDVKRSADALAEAMAGGLPLVLQKWCGHIGQGCYKAKRAADAVDEVKRTSDALARAFAALEEEDDE</sequence>
<organism evidence="1 2">
    <name type="scientific">Penicillium chrysogenum</name>
    <name type="common">Penicillium notatum</name>
    <dbReference type="NCBI Taxonomy" id="5076"/>
    <lineage>
        <taxon>Eukaryota</taxon>
        <taxon>Fungi</taxon>
        <taxon>Dikarya</taxon>
        <taxon>Ascomycota</taxon>
        <taxon>Pezizomycotina</taxon>
        <taxon>Eurotiomycetes</taxon>
        <taxon>Eurotiomycetidae</taxon>
        <taxon>Eurotiales</taxon>
        <taxon>Aspergillaceae</taxon>
        <taxon>Penicillium</taxon>
        <taxon>Penicillium chrysogenum species complex</taxon>
    </lineage>
</organism>
<comment type="caution">
    <text evidence="1">The sequence shown here is derived from an EMBL/GenBank/DDBJ whole genome shotgun (WGS) entry which is preliminary data.</text>
</comment>
<keyword evidence="2" id="KW-1185">Reference proteome</keyword>
<reference evidence="1 2" key="1">
    <citation type="journal article" date="2023" name="IMA Fungus">
        <title>Comparative genomic study of the Penicillium genus elucidates a diverse pangenome and 15 lateral gene transfer events.</title>
        <authorList>
            <person name="Petersen C."/>
            <person name="Sorensen T."/>
            <person name="Nielsen M.R."/>
            <person name="Sondergaard T.E."/>
            <person name="Sorensen J.L."/>
            <person name="Fitzpatrick D.A."/>
            <person name="Frisvad J.C."/>
            <person name="Nielsen K.L."/>
        </authorList>
    </citation>
    <scope>NUCLEOTIDE SEQUENCE [LARGE SCALE GENOMIC DNA]</scope>
    <source>
        <strain evidence="1 2">IBT 3361</strain>
    </source>
</reference>
<gene>
    <name evidence="1" type="ORF">N7505_009965</name>
</gene>
<name>A0ABQ8W286_PENCH</name>
<dbReference type="EMBL" id="JAPVEB010000010">
    <property type="protein sequence ID" value="KAJ5254814.1"/>
    <property type="molecule type" value="Genomic_DNA"/>
</dbReference>